<evidence type="ECO:0000313" key="2">
    <source>
        <dbReference type="Proteomes" id="UP000199111"/>
    </source>
</evidence>
<dbReference type="GeneID" id="96297463"/>
<keyword evidence="2" id="KW-1185">Reference proteome</keyword>
<evidence type="ECO:0008006" key="3">
    <source>
        <dbReference type="Google" id="ProtNLM"/>
    </source>
</evidence>
<protein>
    <recommendedName>
        <fullName evidence="3">Cupin domain protein</fullName>
    </recommendedName>
</protein>
<dbReference type="Gene3D" id="2.60.120.10">
    <property type="entry name" value="Jelly Rolls"/>
    <property type="match status" value="1"/>
</dbReference>
<dbReference type="InterPro" id="IPR014710">
    <property type="entry name" value="RmlC-like_jellyroll"/>
</dbReference>
<sequence>MIDVLALGEEHLALARESSHGRSARTFLREGPLRQAIVALTAGSALGEHEAPPAASLHVLSGRVRILDEQGAVGLATGQIAPIPRRRHSLEADEDSVVVLTTVVDLAADAG</sequence>
<organism evidence="1 2">
    <name type="scientific">Streptosporangium canum</name>
    <dbReference type="NCBI Taxonomy" id="324952"/>
    <lineage>
        <taxon>Bacteria</taxon>
        <taxon>Bacillati</taxon>
        <taxon>Actinomycetota</taxon>
        <taxon>Actinomycetes</taxon>
        <taxon>Streptosporangiales</taxon>
        <taxon>Streptosporangiaceae</taxon>
        <taxon>Streptosporangium</taxon>
    </lineage>
</organism>
<dbReference type="Proteomes" id="UP000199111">
    <property type="component" value="Unassembled WGS sequence"/>
</dbReference>
<proteinExistence type="predicted"/>
<dbReference type="RefSeq" id="WP_093886401.1">
    <property type="nucleotide sequence ID" value="NZ_FOQY01000004.1"/>
</dbReference>
<reference evidence="2" key="1">
    <citation type="submission" date="2016-10" db="EMBL/GenBank/DDBJ databases">
        <authorList>
            <person name="Varghese N."/>
            <person name="Submissions S."/>
        </authorList>
    </citation>
    <scope>NUCLEOTIDE SEQUENCE [LARGE SCALE GENOMIC DNA]</scope>
    <source>
        <strain evidence="2">CGMCC 4.2126</strain>
    </source>
</reference>
<gene>
    <name evidence="1" type="ORF">SAMN05216275_104288</name>
</gene>
<name>A0A1I3KAD5_9ACTN</name>
<dbReference type="AlphaFoldDB" id="A0A1I3KAD5"/>
<dbReference type="SUPFAM" id="SSF51182">
    <property type="entry name" value="RmlC-like cupins"/>
    <property type="match status" value="1"/>
</dbReference>
<evidence type="ECO:0000313" key="1">
    <source>
        <dbReference type="EMBL" id="SFI69476.1"/>
    </source>
</evidence>
<accession>A0A1I3KAD5</accession>
<dbReference type="InterPro" id="IPR011051">
    <property type="entry name" value="RmlC_Cupin_sf"/>
</dbReference>
<dbReference type="EMBL" id="FOQY01000004">
    <property type="protein sequence ID" value="SFI69476.1"/>
    <property type="molecule type" value="Genomic_DNA"/>
</dbReference>